<evidence type="ECO:0000313" key="2">
    <source>
        <dbReference type="EMBL" id="RKU45472.1"/>
    </source>
</evidence>
<reference evidence="2 3" key="1">
    <citation type="submission" date="2018-08" db="EMBL/GenBank/DDBJ databases">
        <title>Draft genome of the lignicolous fungus Coniochaeta pulveracea.</title>
        <authorList>
            <person name="Borstlap C.J."/>
            <person name="De Witt R.N."/>
            <person name="Botha A."/>
            <person name="Volschenk H."/>
        </authorList>
    </citation>
    <scope>NUCLEOTIDE SEQUENCE [LARGE SCALE GENOMIC DNA]</scope>
    <source>
        <strain evidence="2 3">CAB683</strain>
    </source>
</reference>
<dbReference type="OrthoDB" id="5140222at2759"/>
<feature type="transmembrane region" description="Helical" evidence="1">
    <location>
        <begin position="60"/>
        <end position="82"/>
    </location>
</feature>
<dbReference type="PANTHER" id="PTHR35896:SF3">
    <property type="entry name" value="MAJOR FACILITATOR SUPERFAMILY TRANSPORTER"/>
    <property type="match status" value="1"/>
</dbReference>
<evidence type="ECO:0000256" key="1">
    <source>
        <dbReference type="SAM" id="Phobius"/>
    </source>
</evidence>
<keyword evidence="1" id="KW-0472">Membrane</keyword>
<dbReference type="EMBL" id="QVQW01000021">
    <property type="protein sequence ID" value="RKU45472.1"/>
    <property type="molecule type" value="Genomic_DNA"/>
</dbReference>
<keyword evidence="1" id="KW-1133">Transmembrane helix</keyword>
<dbReference type="InterPro" id="IPR053008">
    <property type="entry name" value="Phomopsin_biosynth_assoc"/>
</dbReference>
<dbReference type="AlphaFoldDB" id="A0A420YC64"/>
<name>A0A420YC64_9PEZI</name>
<comment type="caution">
    <text evidence="2">The sequence shown here is derived from an EMBL/GenBank/DDBJ whole genome shotgun (WGS) entry which is preliminary data.</text>
</comment>
<proteinExistence type="predicted"/>
<sequence>MVKKAQAFKMSKHGRFYEKLSSESSENSQSLLLQPDDNAFSVTKVTVRRGFAIIAKTPKLLLLMVVPFATMMLVIIFGGVLLSRTWKPTLTQITISTRIPPDFCGFSPAEAKAAGCKFEANNFAWQHPDCYDEEQEEDWRHGPWSSDLEFWREHGDDWTGVDHISNEEAFSGMIDTVWVNTLQHRRHCLHVWRKYVLAANAMKPMDSWTTDPHHVDHCVTLLRDFNNSAPDEKVSSKLSLKYPSCEFGPVAITITPMGWTNEQKRLHQP</sequence>
<dbReference type="Proteomes" id="UP000275385">
    <property type="component" value="Unassembled WGS sequence"/>
</dbReference>
<gene>
    <name evidence="2" type="ORF">DL546_008016</name>
</gene>
<keyword evidence="3" id="KW-1185">Reference proteome</keyword>
<organism evidence="2 3">
    <name type="scientific">Coniochaeta pulveracea</name>
    <dbReference type="NCBI Taxonomy" id="177199"/>
    <lineage>
        <taxon>Eukaryota</taxon>
        <taxon>Fungi</taxon>
        <taxon>Dikarya</taxon>
        <taxon>Ascomycota</taxon>
        <taxon>Pezizomycotina</taxon>
        <taxon>Sordariomycetes</taxon>
        <taxon>Sordariomycetidae</taxon>
        <taxon>Coniochaetales</taxon>
        <taxon>Coniochaetaceae</taxon>
        <taxon>Coniochaeta</taxon>
    </lineage>
</organism>
<dbReference type="PANTHER" id="PTHR35896">
    <property type="entry name" value="IG-LIKE DOMAIN-CONTAINING PROTEIN"/>
    <property type="match status" value="1"/>
</dbReference>
<evidence type="ECO:0000313" key="3">
    <source>
        <dbReference type="Proteomes" id="UP000275385"/>
    </source>
</evidence>
<accession>A0A420YC64</accession>
<dbReference type="STRING" id="177199.A0A420YC64"/>
<keyword evidence="1" id="KW-0812">Transmembrane</keyword>
<protein>
    <submittedName>
        <fullName evidence="2">Uncharacterized protein</fullName>
    </submittedName>
</protein>